<dbReference type="Pfam" id="PF00989">
    <property type="entry name" value="PAS"/>
    <property type="match status" value="1"/>
</dbReference>
<feature type="region of interest" description="Disordered" evidence="9">
    <location>
        <begin position="675"/>
        <end position="703"/>
    </location>
</feature>
<dbReference type="InterPro" id="IPR050760">
    <property type="entry name" value="Period_circadian_regulator"/>
</dbReference>
<proteinExistence type="predicted"/>
<feature type="region of interest" description="Disordered" evidence="9">
    <location>
        <begin position="924"/>
        <end position="1108"/>
    </location>
</feature>
<keyword evidence="5" id="KW-0677">Repeat</keyword>
<feature type="region of interest" description="Disordered" evidence="9">
    <location>
        <begin position="1"/>
        <end position="86"/>
    </location>
</feature>
<sequence length="1253" mass="139211">MDNLDDSENNAKISDSAYSNSCSNSQSRRSHSSKSTHSGSNSSGSSGYGGKPSTSGSSNNLGQPPKKDKEPKKKKPQIETMVPDVVVETEARAPEPVPTFDAPKEDQLDVIPSLPPAHAQSEKGVENMDICTPELNTLKDEVVSCNISQVNPGSSFVTGRPLQATYCAVQSKRYQEIGRFEMRCESSEQLRCKDGFSCVISMHDGVVMYATSSLTTTLGFPKDMWIGRSFIDFVHPRDRNTFASQITNGLAVPKIVNGTQEKVQSPANSVSTMVCRIRRYRGLTTGFGVKERVVGFMPFLLKLTFKNISDEEGKVIYLVIQATPFFSAFKTPNEVVVKAVPFVIRHAANGHIEYVDPESVPYLGYLPQDLADKDALMLYHPDDLMYLRQVYDTIVKEGGLPRSKAYRMITQNGDYIRLETEWSSFINPWSKKLEFVIGKHHILEGPTNPDVFQSPEPEKSMKIPEEEKNKAQMLRETIIRTMNEALTKPAEIAKQQMSKRCQDLASFMESLMEEVPKTDEELRLEIHDPDHSYYERDSVMLGGISPHHDYYDSKSSTETPLSYNQLNYNETLQRYFDSHQPISYEDYNTVTGENILGLKDPRPIINHCLSPMAQHSGDSGEMTCSSDSNGMVMGSNSPVMPLGDYQPIRLTEALLSKSFKFNRHNADMEKELMKMHRETRSSSKGEREKNSNETRKKKKEHLARCNASYHPTSAGATNTEHQQPHGVKRTSKMMDADAGAHKHHCPSPRQARRNKRTLSTNAAVAQPSTSITTTTVGQLATASNHWPTPPANNMNTFILGVGIPQQMSIMSPMPHPMQAMHTMPAVPGMFPMYYAPAAAPQPMPTSSGHHHIPSSSQHQFPAPMMMYSQPMYGAPFMYSPMAQQMSYPMQQSHMMAQSMQQYTNTMNPLGLTSSNYEEACKPSLTLRPSKVQGGVWRDKKRAESQGTSSKTDNGSADSNSSTNALNRVSGTHKSQSGNEKSTIYSTDIRSSNSMSAKPNLVTRSSRQDWPRLGLIPQSTEAVPNTPPSARESRLSKLNRLGNSEETPDKTDGESSYSSFYSSFFKTESGSAEDSGDGKNGKDKQARSPLNLTSSYHLSHPTKKVARRKMEPPWLEQVCVTSELVYKYQILTKSMEETLSSDKQKMKTLEQPSLVNEQLSQLYLDLQLEGAAARLTLEEGITSSSSSGEETTTVTKHASNRASTSGRSEGKRHTTSRRKREYSKLVMIYEEDAPLPPPPEDAVEGGEASSSSTC</sequence>
<evidence type="ECO:0000256" key="8">
    <source>
        <dbReference type="ARBA" id="ARBA00040849"/>
    </source>
</evidence>
<dbReference type="SMART" id="SM00091">
    <property type="entry name" value="PAS"/>
    <property type="match status" value="2"/>
</dbReference>
<feature type="compositionally biased region" description="Basic and acidic residues" evidence="9">
    <location>
        <begin position="675"/>
        <end position="694"/>
    </location>
</feature>
<dbReference type="InterPro" id="IPR022728">
    <property type="entry name" value="Period_circadian-like_C"/>
</dbReference>
<dbReference type="GO" id="GO:0000976">
    <property type="term" value="F:transcription cis-regulatory region binding"/>
    <property type="evidence" value="ECO:0007669"/>
    <property type="project" value="TreeGrafter"/>
</dbReference>
<gene>
    <name evidence="12" type="primary">LOC118261937</name>
</gene>
<dbReference type="GO" id="GO:0000122">
    <property type="term" value="P:negative regulation of transcription by RNA polymerase II"/>
    <property type="evidence" value="ECO:0007669"/>
    <property type="project" value="TreeGrafter"/>
</dbReference>
<dbReference type="OrthoDB" id="7788983at2759"/>
<dbReference type="InterPro" id="IPR035965">
    <property type="entry name" value="PAS-like_dom_sf"/>
</dbReference>
<organism evidence="11 12">
    <name type="scientific">Spodoptera frugiperda</name>
    <name type="common">Fall armyworm</name>
    <dbReference type="NCBI Taxonomy" id="7108"/>
    <lineage>
        <taxon>Eukaryota</taxon>
        <taxon>Metazoa</taxon>
        <taxon>Ecdysozoa</taxon>
        <taxon>Arthropoda</taxon>
        <taxon>Hexapoda</taxon>
        <taxon>Insecta</taxon>
        <taxon>Pterygota</taxon>
        <taxon>Neoptera</taxon>
        <taxon>Endopterygota</taxon>
        <taxon>Lepidoptera</taxon>
        <taxon>Glossata</taxon>
        <taxon>Ditrysia</taxon>
        <taxon>Noctuoidea</taxon>
        <taxon>Noctuidae</taxon>
        <taxon>Amphipyrinae</taxon>
        <taxon>Spodoptera</taxon>
    </lineage>
</organism>
<evidence type="ECO:0000256" key="9">
    <source>
        <dbReference type="SAM" id="MobiDB-lite"/>
    </source>
</evidence>
<dbReference type="RefSeq" id="XP_035428924.2">
    <property type="nucleotide sequence ID" value="XM_035573031.2"/>
</dbReference>
<keyword evidence="7" id="KW-0539">Nucleus</keyword>
<evidence type="ECO:0000256" key="5">
    <source>
        <dbReference type="ARBA" id="ARBA00022737"/>
    </source>
</evidence>
<dbReference type="GO" id="GO:0043153">
    <property type="term" value="P:entrainment of circadian clock by photoperiod"/>
    <property type="evidence" value="ECO:0007669"/>
    <property type="project" value="TreeGrafter"/>
</dbReference>
<feature type="compositionally biased region" description="Low complexity" evidence="9">
    <location>
        <begin position="14"/>
        <end position="27"/>
    </location>
</feature>
<dbReference type="Gene3D" id="3.30.450.20">
    <property type="entry name" value="PAS domain"/>
    <property type="match status" value="2"/>
</dbReference>
<feature type="compositionally biased region" description="Low complexity" evidence="9">
    <location>
        <begin position="35"/>
        <end position="58"/>
    </location>
</feature>
<feature type="region of interest" description="Disordered" evidence="9">
    <location>
        <begin position="1179"/>
        <end position="1253"/>
    </location>
</feature>
<evidence type="ECO:0000256" key="6">
    <source>
        <dbReference type="ARBA" id="ARBA00023108"/>
    </source>
</evidence>
<dbReference type="Pfam" id="PF12114">
    <property type="entry name" value="Period_C"/>
    <property type="match status" value="1"/>
</dbReference>
<dbReference type="CTD" id="31251"/>
<dbReference type="Pfam" id="PF08447">
    <property type="entry name" value="PAS_3"/>
    <property type="match status" value="1"/>
</dbReference>
<dbReference type="PANTHER" id="PTHR11269:SF16">
    <property type="entry name" value="PERIOD CIRCADIAN PROTEIN"/>
    <property type="match status" value="1"/>
</dbReference>
<keyword evidence="3" id="KW-0963">Cytoplasm</keyword>
<feature type="compositionally biased region" description="Polar residues" evidence="9">
    <location>
        <begin position="1087"/>
        <end position="1096"/>
    </location>
</feature>
<dbReference type="CDD" id="cd00130">
    <property type="entry name" value="PAS"/>
    <property type="match status" value="2"/>
</dbReference>
<feature type="domain" description="PAS" evidence="10">
    <location>
        <begin position="204"/>
        <end position="253"/>
    </location>
</feature>
<feature type="compositionally biased region" description="Low complexity" evidence="9">
    <location>
        <begin position="1054"/>
        <end position="1064"/>
    </location>
</feature>
<feature type="compositionally biased region" description="Basic and acidic residues" evidence="9">
    <location>
        <begin position="1075"/>
        <end position="1085"/>
    </location>
</feature>
<evidence type="ECO:0000256" key="1">
    <source>
        <dbReference type="ARBA" id="ARBA00004123"/>
    </source>
</evidence>
<evidence type="ECO:0000259" key="10">
    <source>
        <dbReference type="PROSITE" id="PS50112"/>
    </source>
</evidence>
<accession>A0A9R0CTN6</accession>
<protein>
    <recommendedName>
        <fullName evidence="8">Period circadian protein</fullName>
    </recommendedName>
</protein>
<dbReference type="Gene3D" id="1.20.5.770">
    <property type="entry name" value="Single helix bin"/>
    <property type="match status" value="1"/>
</dbReference>
<dbReference type="InterPro" id="IPR013655">
    <property type="entry name" value="PAS_fold_3"/>
</dbReference>
<dbReference type="PANTHER" id="PTHR11269">
    <property type="entry name" value="PERIOD CIRCADIAN PROTEIN"/>
    <property type="match status" value="1"/>
</dbReference>
<feature type="compositionally biased region" description="Polar residues" evidence="9">
    <location>
        <begin position="1193"/>
        <end position="1206"/>
    </location>
</feature>
<dbReference type="SUPFAM" id="SSF55785">
    <property type="entry name" value="PYP-like sensor domain (PAS domain)"/>
    <property type="match status" value="2"/>
</dbReference>
<evidence type="ECO:0000256" key="7">
    <source>
        <dbReference type="ARBA" id="ARBA00023242"/>
    </source>
</evidence>
<dbReference type="AlphaFoldDB" id="A0A9R0CTN6"/>
<evidence type="ECO:0000256" key="4">
    <source>
        <dbReference type="ARBA" id="ARBA00022553"/>
    </source>
</evidence>
<keyword evidence="6" id="KW-0090">Biological rhythms</keyword>
<dbReference type="GO" id="GO:0001222">
    <property type="term" value="F:transcription corepressor binding"/>
    <property type="evidence" value="ECO:0007669"/>
    <property type="project" value="TreeGrafter"/>
</dbReference>
<evidence type="ECO:0000256" key="3">
    <source>
        <dbReference type="ARBA" id="ARBA00022490"/>
    </source>
</evidence>
<dbReference type="GO" id="GO:0005737">
    <property type="term" value="C:cytoplasm"/>
    <property type="evidence" value="ECO:0007669"/>
    <property type="project" value="UniProtKB-SubCell"/>
</dbReference>
<feature type="domain" description="PAS" evidence="10">
    <location>
        <begin position="348"/>
        <end position="398"/>
    </location>
</feature>
<feature type="compositionally biased region" description="Polar residues" evidence="9">
    <location>
        <begin position="944"/>
        <end position="1004"/>
    </location>
</feature>
<evidence type="ECO:0000256" key="2">
    <source>
        <dbReference type="ARBA" id="ARBA00004496"/>
    </source>
</evidence>
<dbReference type="PROSITE" id="PS50112">
    <property type="entry name" value="PAS"/>
    <property type="match status" value="2"/>
</dbReference>
<feature type="compositionally biased region" description="Low complexity" evidence="9">
    <location>
        <begin position="1179"/>
        <end position="1192"/>
    </location>
</feature>
<evidence type="ECO:0000313" key="12">
    <source>
        <dbReference type="RefSeq" id="XP_035428924.2"/>
    </source>
</evidence>
<keyword evidence="4" id="KW-0597">Phosphoprotein</keyword>
<dbReference type="Proteomes" id="UP000829999">
    <property type="component" value="Chromosome 25"/>
</dbReference>
<reference evidence="12" key="1">
    <citation type="submission" date="2025-08" db="UniProtKB">
        <authorList>
            <consortium name="RefSeq"/>
        </authorList>
    </citation>
    <scope>IDENTIFICATION</scope>
    <source>
        <tissue evidence="12">Whole larval tissue</tissue>
    </source>
</reference>
<dbReference type="GO" id="GO:0005634">
    <property type="term" value="C:nucleus"/>
    <property type="evidence" value="ECO:0007669"/>
    <property type="project" value="UniProtKB-SubCell"/>
</dbReference>
<dbReference type="InterPro" id="IPR013767">
    <property type="entry name" value="PAS_fold"/>
</dbReference>
<comment type="subcellular location">
    <subcellularLocation>
        <location evidence="2">Cytoplasm</location>
    </subcellularLocation>
    <subcellularLocation>
        <location evidence="1">Nucleus</location>
    </subcellularLocation>
</comment>
<name>A0A9R0CTN6_SPOFR</name>
<evidence type="ECO:0000313" key="11">
    <source>
        <dbReference type="Proteomes" id="UP000829999"/>
    </source>
</evidence>
<keyword evidence="11" id="KW-1185">Reference proteome</keyword>
<dbReference type="InterPro" id="IPR000014">
    <property type="entry name" value="PAS"/>
</dbReference>
<dbReference type="GO" id="GO:0032922">
    <property type="term" value="P:circadian regulation of gene expression"/>
    <property type="evidence" value="ECO:0007669"/>
    <property type="project" value="TreeGrafter"/>
</dbReference>
<dbReference type="GeneID" id="118261937"/>